<comment type="caution">
    <text evidence="2">The sequence shown here is derived from an EMBL/GenBank/DDBJ whole genome shotgun (WGS) entry which is preliminary data.</text>
</comment>
<proteinExistence type="inferred from homology"/>
<accession>A0A8E1UR01</accession>
<organism evidence="2 3">
    <name type="scientific">Xylanibacter rarus</name>
    <dbReference type="NCBI Taxonomy" id="1676614"/>
    <lineage>
        <taxon>Bacteria</taxon>
        <taxon>Pseudomonadati</taxon>
        <taxon>Bacteroidota</taxon>
        <taxon>Bacteroidia</taxon>
        <taxon>Bacteroidales</taxon>
        <taxon>Prevotellaceae</taxon>
        <taxon>Xylanibacter</taxon>
    </lineage>
</organism>
<dbReference type="Gene3D" id="2.40.160.180">
    <property type="entry name" value="Carbohydrate-selective porin OprB"/>
    <property type="match status" value="1"/>
</dbReference>
<evidence type="ECO:0000313" key="2">
    <source>
        <dbReference type="EMBL" id="KOO69051.1"/>
    </source>
</evidence>
<keyword evidence="3" id="KW-1185">Reference proteome</keyword>
<dbReference type="AlphaFoldDB" id="A0A8E1UR01"/>
<evidence type="ECO:0000313" key="3">
    <source>
        <dbReference type="Proteomes" id="UP000036951"/>
    </source>
</evidence>
<name>A0A8E1UR01_9BACT</name>
<sequence>MAAAAYGCCRATAQDFSAQLTAEMQADAGGHTNMSSLLRIDFMQPLCKGVRLDMAVISIARTRSGGIDGSRQGFSNIDEDNTTLAPAVAGLTFTSGGSMLFAGIRNMNEDYFTAHFMSLFTNSSCGIFPTISANYRIANYPLASMGIHLERKIRELTVMASVYNGVGYKSFSGRQNVFRLCPESDGLFSILSVNYQNNGSTFNIGANLHYGNNVSYEELAGTATAEKAQKTQKKTATGAVWGYAELMIAPRMCAIMQYSANPSKGVICRRYAGIGLVRTMRNAELGVFADRAVYKDETEWAAELTCRINCLGRGYLQPAIHLIKNSDGAYCAGLLRMSYTI</sequence>
<dbReference type="EMBL" id="LFQU01000006">
    <property type="protein sequence ID" value="KOO69051.1"/>
    <property type="molecule type" value="Genomic_DNA"/>
</dbReference>
<dbReference type="InterPro" id="IPR038673">
    <property type="entry name" value="OprB_sf"/>
</dbReference>
<evidence type="ECO:0008006" key="4">
    <source>
        <dbReference type="Google" id="ProtNLM"/>
    </source>
</evidence>
<dbReference type="Proteomes" id="UP000036951">
    <property type="component" value="Unassembled WGS sequence"/>
</dbReference>
<reference evidence="2 3" key="1">
    <citation type="submission" date="2015-06" db="EMBL/GenBank/DDBJ databases">
        <title>Prevotella sp. 109, sp. nov., a novel member of the family Prevotellaceae isolated from human faeces.</title>
        <authorList>
            <person name="Shkoporov A.N."/>
            <person name="Chaplin A.V."/>
            <person name="Kafarskaia L.I."/>
            <person name="Efimov B.A."/>
        </authorList>
    </citation>
    <scope>NUCLEOTIDE SEQUENCE [LARGE SCALE GENOMIC DNA]</scope>
    <source>
        <strain evidence="2 3">109</strain>
    </source>
</reference>
<gene>
    <name evidence="2" type="ORF">ACU52_05045</name>
</gene>
<comment type="similarity">
    <text evidence="1">Belongs to the OprB family.</text>
</comment>
<evidence type="ECO:0000256" key="1">
    <source>
        <dbReference type="ARBA" id="ARBA00008769"/>
    </source>
</evidence>
<protein>
    <recommendedName>
        <fullName evidence="4">Porin</fullName>
    </recommendedName>
</protein>